<dbReference type="InterPro" id="IPR005119">
    <property type="entry name" value="LysR_subst-bd"/>
</dbReference>
<dbReference type="SUPFAM" id="SSF46785">
    <property type="entry name" value="Winged helix' DNA-binding domain"/>
    <property type="match status" value="1"/>
</dbReference>
<evidence type="ECO:0000256" key="4">
    <source>
        <dbReference type="ARBA" id="ARBA00023163"/>
    </source>
</evidence>
<name>A0ABU8EZ46_9GAMM</name>
<dbReference type="InterPro" id="IPR000847">
    <property type="entry name" value="LysR_HTH_N"/>
</dbReference>
<keyword evidence="7" id="KW-1185">Reference proteome</keyword>
<dbReference type="InterPro" id="IPR058163">
    <property type="entry name" value="LysR-type_TF_proteobact-type"/>
</dbReference>
<dbReference type="EMBL" id="JBAWKS010000002">
    <property type="protein sequence ID" value="MEI4552234.1"/>
    <property type="molecule type" value="Genomic_DNA"/>
</dbReference>
<protein>
    <submittedName>
        <fullName evidence="6">LysR family transcriptional regulator</fullName>
    </submittedName>
</protein>
<evidence type="ECO:0000259" key="5">
    <source>
        <dbReference type="PROSITE" id="PS50931"/>
    </source>
</evidence>
<dbReference type="Gene3D" id="1.10.10.10">
    <property type="entry name" value="Winged helix-like DNA-binding domain superfamily/Winged helix DNA-binding domain"/>
    <property type="match status" value="1"/>
</dbReference>
<keyword evidence="2" id="KW-0805">Transcription regulation</keyword>
<organism evidence="6 7">
    <name type="scientific">Pseudoalteromonas spongiae</name>
    <dbReference type="NCBI Taxonomy" id="298657"/>
    <lineage>
        <taxon>Bacteria</taxon>
        <taxon>Pseudomonadati</taxon>
        <taxon>Pseudomonadota</taxon>
        <taxon>Gammaproteobacteria</taxon>
        <taxon>Alteromonadales</taxon>
        <taxon>Pseudoalteromonadaceae</taxon>
        <taxon>Pseudoalteromonas</taxon>
    </lineage>
</organism>
<dbReference type="Proteomes" id="UP001382455">
    <property type="component" value="Unassembled WGS sequence"/>
</dbReference>
<dbReference type="PROSITE" id="PS50931">
    <property type="entry name" value="HTH_LYSR"/>
    <property type="match status" value="1"/>
</dbReference>
<dbReference type="RefSeq" id="WP_336437046.1">
    <property type="nucleotide sequence ID" value="NZ_JBAWKS010000002.1"/>
</dbReference>
<evidence type="ECO:0000256" key="1">
    <source>
        <dbReference type="ARBA" id="ARBA00009437"/>
    </source>
</evidence>
<dbReference type="PANTHER" id="PTHR30537">
    <property type="entry name" value="HTH-TYPE TRANSCRIPTIONAL REGULATOR"/>
    <property type="match status" value="1"/>
</dbReference>
<proteinExistence type="inferred from homology"/>
<gene>
    <name evidence="6" type="ORF">WAE96_21320</name>
</gene>
<keyword evidence="4" id="KW-0804">Transcription</keyword>
<dbReference type="InterPro" id="IPR036390">
    <property type="entry name" value="WH_DNA-bd_sf"/>
</dbReference>
<dbReference type="InterPro" id="IPR036388">
    <property type="entry name" value="WH-like_DNA-bd_sf"/>
</dbReference>
<dbReference type="Pfam" id="PF03466">
    <property type="entry name" value="LysR_substrate"/>
    <property type="match status" value="1"/>
</dbReference>
<accession>A0ABU8EZ46</accession>
<reference evidence="6 7" key="1">
    <citation type="submission" date="2023-12" db="EMBL/GenBank/DDBJ databases">
        <title>Friends and Foes: Symbiotic and Algicidal bacterial influence on Karenia brevis blooms.</title>
        <authorList>
            <person name="Fei C."/>
            <person name="Mohamed A.R."/>
            <person name="Booker A."/>
            <person name="Arshad M."/>
            <person name="Klass S."/>
            <person name="Ahn S."/>
            <person name="Gilbert P.M."/>
            <person name="Heil C.A."/>
            <person name="Martinez J.M."/>
            <person name="Amin S.A."/>
        </authorList>
    </citation>
    <scope>NUCLEOTIDE SEQUENCE [LARGE SCALE GENOMIC DNA]</scope>
    <source>
        <strain evidence="6 7">CE15</strain>
    </source>
</reference>
<dbReference type="CDD" id="cd08422">
    <property type="entry name" value="PBP2_CrgA_like"/>
    <property type="match status" value="1"/>
</dbReference>
<evidence type="ECO:0000256" key="2">
    <source>
        <dbReference type="ARBA" id="ARBA00023015"/>
    </source>
</evidence>
<dbReference type="PANTHER" id="PTHR30537:SF5">
    <property type="entry name" value="HTH-TYPE TRANSCRIPTIONAL ACTIVATOR TTDR-RELATED"/>
    <property type="match status" value="1"/>
</dbReference>
<evidence type="ECO:0000313" key="6">
    <source>
        <dbReference type="EMBL" id="MEI4552234.1"/>
    </source>
</evidence>
<sequence>MLNLNDMMVFLAVVESGSFTAAAQRLAMPKANVSRKIAKLESTLGITLLERTTRSQKLTEAGKHYIAHCKRIYEEAALANAVIDKARNTVSGEVKVGASVSIGQEILKPKITEFLSQYPELSLQLNLTNQRVDLVEGGFDMLVRIGKLEDSNLIAKKLGCATRGLYASPKYLNALATKPEIKSLDTLNWLVMSSSISVSGIMLYDKRQTQEISFSPKLVVDDFSVIKQACIDGLGITALPNYMCQDDVNSGRLVKVLPNWQLTPSDMYAIYPKNRINLPKIKILLQFLESVFAEKLAC</sequence>
<dbReference type="Pfam" id="PF00126">
    <property type="entry name" value="HTH_1"/>
    <property type="match status" value="1"/>
</dbReference>
<keyword evidence="3" id="KW-0238">DNA-binding</keyword>
<evidence type="ECO:0000256" key="3">
    <source>
        <dbReference type="ARBA" id="ARBA00023125"/>
    </source>
</evidence>
<dbReference type="SUPFAM" id="SSF53850">
    <property type="entry name" value="Periplasmic binding protein-like II"/>
    <property type="match status" value="1"/>
</dbReference>
<dbReference type="Gene3D" id="3.40.190.290">
    <property type="match status" value="1"/>
</dbReference>
<comment type="similarity">
    <text evidence="1">Belongs to the LysR transcriptional regulatory family.</text>
</comment>
<comment type="caution">
    <text evidence="6">The sequence shown here is derived from an EMBL/GenBank/DDBJ whole genome shotgun (WGS) entry which is preliminary data.</text>
</comment>
<evidence type="ECO:0000313" key="7">
    <source>
        <dbReference type="Proteomes" id="UP001382455"/>
    </source>
</evidence>
<feature type="domain" description="HTH lysR-type" evidence="5">
    <location>
        <begin position="2"/>
        <end position="59"/>
    </location>
</feature>